<reference evidence="3 4" key="1">
    <citation type="submission" date="2024-06" db="EMBL/GenBank/DDBJ databases">
        <title>The Natural Products Discovery Center: Release of the First 8490 Sequenced Strains for Exploring Actinobacteria Biosynthetic Diversity.</title>
        <authorList>
            <person name="Kalkreuter E."/>
            <person name="Kautsar S.A."/>
            <person name="Yang D."/>
            <person name="Bader C.D."/>
            <person name="Teijaro C.N."/>
            <person name="Fluegel L."/>
            <person name="Davis C.M."/>
            <person name="Simpson J.R."/>
            <person name="Lauterbach L."/>
            <person name="Steele A.D."/>
            <person name="Gui C."/>
            <person name="Meng S."/>
            <person name="Li G."/>
            <person name="Viehrig K."/>
            <person name="Ye F."/>
            <person name="Su P."/>
            <person name="Kiefer A.F."/>
            <person name="Nichols A."/>
            <person name="Cepeda A.J."/>
            <person name="Yan W."/>
            <person name="Fan B."/>
            <person name="Jiang Y."/>
            <person name="Adhikari A."/>
            <person name="Zheng C.-J."/>
            <person name="Schuster L."/>
            <person name="Cowan T.M."/>
            <person name="Smanski M.J."/>
            <person name="Chevrette M.G."/>
            <person name="De Carvalho L.P.S."/>
            <person name="Shen B."/>
        </authorList>
    </citation>
    <scope>NUCLEOTIDE SEQUENCE [LARGE SCALE GENOMIC DNA]</scope>
    <source>
        <strain evidence="3 4">NPDC050100</strain>
    </source>
</reference>
<keyword evidence="1" id="KW-0812">Transmembrane</keyword>
<dbReference type="InterPro" id="IPR005330">
    <property type="entry name" value="MHYT_dom"/>
</dbReference>
<dbReference type="EMBL" id="JBFALK010000006">
    <property type="protein sequence ID" value="MEV0969578.1"/>
    <property type="molecule type" value="Genomic_DNA"/>
</dbReference>
<feature type="transmembrane region" description="Helical" evidence="1">
    <location>
        <begin position="215"/>
        <end position="236"/>
    </location>
</feature>
<name>A0ABV3GDA3_MICGL</name>
<evidence type="ECO:0000313" key="4">
    <source>
        <dbReference type="Proteomes" id="UP001551675"/>
    </source>
</evidence>
<dbReference type="Proteomes" id="UP001551675">
    <property type="component" value="Unassembled WGS sequence"/>
</dbReference>
<keyword evidence="4" id="KW-1185">Reference proteome</keyword>
<feature type="transmembrane region" description="Helical" evidence="1">
    <location>
        <begin position="109"/>
        <end position="133"/>
    </location>
</feature>
<dbReference type="RefSeq" id="WP_358132556.1">
    <property type="nucleotide sequence ID" value="NZ_JBFALK010000006.1"/>
</dbReference>
<gene>
    <name evidence="3" type="ORF">AB0I59_13145</name>
</gene>
<feature type="transmembrane region" description="Helical" evidence="1">
    <location>
        <begin position="44"/>
        <end position="69"/>
    </location>
</feature>
<dbReference type="PANTHER" id="PTHR35152">
    <property type="entry name" value="DOMAIN SIGNALLING PROTEIN, PUTATIVE (AFU_ORTHOLOGUE AFUA_5G11310)-RELATED"/>
    <property type="match status" value="1"/>
</dbReference>
<sequence length="265" mass="27381">MSHIDHFSHGFATPALAYVMSVFGSLIGLLMAARARSVEGTSRLWWLTGAAFSIGGTGVWVMHFVAMLGFKVAGTPIRYDVSLTIVSALIAIVAVGGGLVLVSSGGGRAGALVLGGLLAGLGVVGMHYLGMAAMNMSAHASYDPLIVVASVLVAVVAAIAALWFAVRVDGVRATVGAALLMGIAVNAMHYIGMFSLSVEPLATGVLPGGAEAVDFLLPLLVGISLLTIGLLLVLFLSPSSRELREEAELEALIAARRRRNSDWLS</sequence>
<feature type="transmembrane region" description="Helical" evidence="1">
    <location>
        <begin position="173"/>
        <end position="195"/>
    </location>
</feature>
<protein>
    <submittedName>
        <fullName evidence="3">MHYT domain-containing protein</fullName>
    </submittedName>
</protein>
<dbReference type="PANTHER" id="PTHR35152:SF1">
    <property type="entry name" value="DOMAIN SIGNALLING PROTEIN, PUTATIVE (AFU_ORTHOLOGUE AFUA_5G11310)-RELATED"/>
    <property type="match status" value="1"/>
</dbReference>
<feature type="transmembrane region" description="Helical" evidence="1">
    <location>
        <begin position="81"/>
        <end position="102"/>
    </location>
</feature>
<keyword evidence="1" id="KW-1133">Transmembrane helix</keyword>
<dbReference type="Pfam" id="PF03707">
    <property type="entry name" value="MHYT"/>
    <property type="match status" value="3"/>
</dbReference>
<feature type="domain" description="MHYT" evidence="2">
    <location>
        <begin position="9"/>
        <end position="199"/>
    </location>
</feature>
<evidence type="ECO:0000259" key="2">
    <source>
        <dbReference type="PROSITE" id="PS50924"/>
    </source>
</evidence>
<feature type="transmembrane region" description="Helical" evidence="1">
    <location>
        <begin position="15"/>
        <end position="32"/>
    </location>
</feature>
<evidence type="ECO:0000256" key="1">
    <source>
        <dbReference type="PROSITE-ProRule" id="PRU00244"/>
    </source>
</evidence>
<keyword evidence="1" id="KW-0472">Membrane</keyword>
<dbReference type="PROSITE" id="PS50924">
    <property type="entry name" value="MHYT"/>
    <property type="match status" value="1"/>
</dbReference>
<comment type="caution">
    <text evidence="3">The sequence shown here is derived from an EMBL/GenBank/DDBJ whole genome shotgun (WGS) entry which is preliminary data.</text>
</comment>
<proteinExistence type="predicted"/>
<feature type="transmembrane region" description="Helical" evidence="1">
    <location>
        <begin position="145"/>
        <end position="166"/>
    </location>
</feature>
<evidence type="ECO:0000313" key="3">
    <source>
        <dbReference type="EMBL" id="MEV0969578.1"/>
    </source>
</evidence>
<accession>A0ABV3GDA3</accession>
<organism evidence="3 4">
    <name type="scientific">Microtetraspora glauca</name>
    <dbReference type="NCBI Taxonomy" id="1996"/>
    <lineage>
        <taxon>Bacteria</taxon>
        <taxon>Bacillati</taxon>
        <taxon>Actinomycetota</taxon>
        <taxon>Actinomycetes</taxon>
        <taxon>Streptosporangiales</taxon>
        <taxon>Streptosporangiaceae</taxon>
        <taxon>Microtetraspora</taxon>
    </lineage>
</organism>